<accession>A0A4U3KWE8</accession>
<keyword evidence="1" id="KW-0732">Signal</keyword>
<reference evidence="2 3" key="1">
    <citation type="submission" date="2019-05" db="EMBL/GenBank/DDBJ databases">
        <title>Panacibacter sp. strain 17mud1-8 Genome sequencing and assembly.</title>
        <authorList>
            <person name="Chhetri G."/>
        </authorList>
    </citation>
    <scope>NUCLEOTIDE SEQUENCE [LARGE SCALE GENOMIC DNA]</scope>
    <source>
        <strain evidence="2 3">17mud1-8</strain>
    </source>
</reference>
<dbReference type="EMBL" id="SZQL01000014">
    <property type="protein sequence ID" value="TKK66702.1"/>
    <property type="molecule type" value="Genomic_DNA"/>
</dbReference>
<evidence type="ECO:0000313" key="2">
    <source>
        <dbReference type="EMBL" id="TKK66702.1"/>
    </source>
</evidence>
<proteinExistence type="predicted"/>
<sequence length="183" mass="20813">MKPLYYFFILVAAFTLNACSKKSGATIPDMPRSDVPDAFTGNWLSGTFAMSDWWSYNGTQYDDNPYTQSVAFTFNKSGDAEFYLALASFDGACRAEAFTYYKGTVTFNESDHSFTLYPQQGNFRGFYSCNRDSNFDRTANSNELNPSTLYYTIETDSNGKEWMVIRFSTNPNEAGTYFQSTTW</sequence>
<evidence type="ECO:0000313" key="3">
    <source>
        <dbReference type="Proteomes" id="UP000305848"/>
    </source>
</evidence>
<feature type="signal peptide" evidence="1">
    <location>
        <begin position="1"/>
        <end position="18"/>
    </location>
</feature>
<dbReference type="RefSeq" id="WP_137262975.1">
    <property type="nucleotide sequence ID" value="NZ_SZQL01000014.1"/>
</dbReference>
<dbReference type="Proteomes" id="UP000305848">
    <property type="component" value="Unassembled WGS sequence"/>
</dbReference>
<organism evidence="2 3">
    <name type="scientific">Ilyomonas limi</name>
    <dbReference type="NCBI Taxonomy" id="2575867"/>
    <lineage>
        <taxon>Bacteria</taxon>
        <taxon>Pseudomonadati</taxon>
        <taxon>Bacteroidota</taxon>
        <taxon>Chitinophagia</taxon>
        <taxon>Chitinophagales</taxon>
        <taxon>Chitinophagaceae</taxon>
        <taxon>Ilyomonas</taxon>
    </lineage>
</organism>
<feature type="chain" id="PRO_5020897710" description="Lipocalin-like domain-containing protein" evidence="1">
    <location>
        <begin position="19"/>
        <end position="183"/>
    </location>
</feature>
<evidence type="ECO:0000256" key="1">
    <source>
        <dbReference type="SAM" id="SignalP"/>
    </source>
</evidence>
<gene>
    <name evidence="2" type="ORF">FC093_16845</name>
</gene>
<keyword evidence="3" id="KW-1185">Reference proteome</keyword>
<evidence type="ECO:0008006" key="4">
    <source>
        <dbReference type="Google" id="ProtNLM"/>
    </source>
</evidence>
<dbReference type="OrthoDB" id="666052at2"/>
<comment type="caution">
    <text evidence="2">The sequence shown here is derived from an EMBL/GenBank/DDBJ whole genome shotgun (WGS) entry which is preliminary data.</text>
</comment>
<protein>
    <recommendedName>
        <fullName evidence="4">Lipocalin-like domain-containing protein</fullName>
    </recommendedName>
</protein>
<dbReference type="AlphaFoldDB" id="A0A4U3KWE8"/>
<name>A0A4U3KWE8_9BACT</name>